<name>S8DMB7_FOMSC</name>
<sequence>MAIPPVDVHSLGTPASESRRGFSTFFVCRSRFVSRGRLQHVLVDLALVRDDGFSTFFTASRVFWASLGTLLPFLPFSHVSEVFARHAGSSCVRLKILRVP</sequence>
<accession>S8DMB7</accession>
<dbReference type="Proteomes" id="UP000015241">
    <property type="component" value="Unassembled WGS sequence"/>
</dbReference>
<keyword evidence="2" id="KW-1185">Reference proteome</keyword>
<gene>
    <name evidence="1" type="ORF">FOMPIDRAFT_123692</name>
</gene>
<dbReference type="EMBL" id="KE504557">
    <property type="protein sequence ID" value="EPS92473.1"/>
    <property type="molecule type" value="Genomic_DNA"/>
</dbReference>
<protein>
    <submittedName>
        <fullName evidence="1">Uncharacterized protein</fullName>
    </submittedName>
</protein>
<reference evidence="1 2" key="1">
    <citation type="journal article" date="2012" name="Science">
        <title>The Paleozoic origin of enzymatic lignin decomposition reconstructed from 31 fungal genomes.</title>
        <authorList>
            <person name="Floudas D."/>
            <person name="Binder M."/>
            <person name="Riley R."/>
            <person name="Barry K."/>
            <person name="Blanchette R.A."/>
            <person name="Henrissat B."/>
            <person name="Martinez A.T."/>
            <person name="Otillar R."/>
            <person name="Spatafora J.W."/>
            <person name="Yadav J.S."/>
            <person name="Aerts A."/>
            <person name="Benoit I."/>
            <person name="Boyd A."/>
            <person name="Carlson A."/>
            <person name="Copeland A."/>
            <person name="Coutinho P.M."/>
            <person name="de Vries R.P."/>
            <person name="Ferreira P."/>
            <person name="Findley K."/>
            <person name="Foster B."/>
            <person name="Gaskell J."/>
            <person name="Glotzer D."/>
            <person name="Gorecki P."/>
            <person name="Heitman J."/>
            <person name="Hesse C."/>
            <person name="Hori C."/>
            <person name="Igarashi K."/>
            <person name="Jurgens J.A."/>
            <person name="Kallen N."/>
            <person name="Kersten P."/>
            <person name="Kohler A."/>
            <person name="Kuees U."/>
            <person name="Kumar T.K.A."/>
            <person name="Kuo A."/>
            <person name="LaButti K."/>
            <person name="Larrondo L.F."/>
            <person name="Lindquist E."/>
            <person name="Ling A."/>
            <person name="Lombard V."/>
            <person name="Lucas S."/>
            <person name="Lundell T."/>
            <person name="Martin R."/>
            <person name="McLaughlin D.J."/>
            <person name="Morgenstern I."/>
            <person name="Morin E."/>
            <person name="Murat C."/>
            <person name="Nagy L.G."/>
            <person name="Nolan M."/>
            <person name="Ohm R.A."/>
            <person name="Patyshakuliyeva A."/>
            <person name="Rokas A."/>
            <person name="Ruiz-Duenas F.J."/>
            <person name="Sabat G."/>
            <person name="Salamov A."/>
            <person name="Samejima M."/>
            <person name="Schmutz J."/>
            <person name="Slot J.C."/>
            <person name="St John F."/>
            <person name="Stenlid J."/>
            <person name="Sun H."/>
            <person name="Sun S."/>
            <person name="Syed K."/>
            <person name="Tsang A."/>
            <person name="Wiebenga A."/>
            <person name="Young D."/>
            <person name="Pisabarro A."/>
            <person name="Eastwood D.C."/>
            <person name="Martin F."/>
            <person name="Cullen D."/>
            <person name="Grigoriev I.V."/>
            <person name="Hibbett D.S."/>
        </authorList>
    </citation>
    <scope>NUCLEOTIDE SEQUENCE</scope>
    <source>
        <strain evidence="2">FP-58527</strain>
    </source>
</reference>
<organism evidence="1 2">
    <name type="scientific">Fomitopsis schrenkii</name>
    <name type="common">Brown rot fungus</name>
    <dbReference type="NCBI Taxonomy" id="2126942"/>
    <lineage>
        <taxon>Eukaryota</taxon>
        <taxon>Fungi</taxon>
        <taxon>Dikarya</taxon>
        <taxon>Basidiomycota</taxon>
        <taxon>Agaricomycotina</taxon>
        <taxon>Agaricomycetes</taxon>
        <taxon>Polyporales</taxon>
        <taxon>Fomitopsis</taxon>
    </lineage>
</organism>
<evidence type="ECO:0000313" key="1">
    <source>
        <dbReference type="EMBL" id="EPS92473.1"/>
    </source>
</evidence>
<dbReference type="AlphaFoldDB" id="S8DMB7"/>
<dbReference type="HOGENOM" id="CLU_2306185_0_0_1"/>
<dbReference type="InParanoid" id="S8DMB7"/>
<evidence type="ECO:0000313" key="2">
    <source>
        <dbReference type="Proteomes" id="UP000015241"/>
    </source>
</evidence>
<proteinExistence type="predicted"/>